<gene>
    <name evidence="8" type="ORF">BN85302620</name>
</gene>
<dbReference type="PANTHER" id="PTHR11804:SF28">
    <property type="entry name" value="OLIGOENDOPEPTIDASE F"/>
    <property type="match status" value="1"/>
</dbReference>
<protein>
    <submittedName>
        <fullName evidence="8">Oligoendopeptidase F</fullName>
    </submittedName>
</protein>
<dbReference type="RefSeq" id="WP_030004145.1">
    <property type="nucleotide sequence ID" value="NC_022549.1"/>
</dbReference>
<keyword evidence="2 6" id="KW-0479">Metal-binding</keyword>
<dbReference type="OrthoDB" id="9762795at2"/>
<evidence type="ECO:0000256" key="1">
    <source>
        <dbReference type="ARBA" id="ARBA00022670"/>
    </source>
</evidence>
<accession>U4KQZ3</accession>
<keyword evidence="9" id="KW-1185">Reference proteome</keyword>
<sequence>MQKFKDYQYQRPDVDKIKHELVSIKEQLTKEKEVVNVIELVKKYFLIQDELDTQGQLVSIRTSLDTTDEFYDQEQSFFDEVSPVLQGLFTDINKVIYQSEFKPQLIETFGAHYFDQLKVSIESFSDEIIPLMIEENKLASKQQKLVASAQIEFEGGVYNLSQMAPFTQSLSRETRKQAQLVISNFFESIESDIDDIYDNMVKVRHEMAQKLGYKNYVELGYQRLGRTDYNASDVKAYRKQIKRDVVPVVEELVKRKAKRLGINDLKSYDTISFLSGNPTPKGDKDFLVNHAKTMYKELSKETDEFFNFMVDSELLELDSKKGKAGGGYCTFIPSYKAPFIFANFNGTSHDVDVLTHEAGHAFQVYQARDFINPMQRFPGYEACEIHSMSMEFFAWPWMELFFKEDKEKYYFSHLSGAISFLPYGALVDEFQHEVYENPQMTKEERKATWARLEKVYLPSKDYGEDAFMKKGTYWYRQGHIFGSPFYYIDYTLAQVCAFQYWIRDHRNHEEAWKSYVDLCKLGGAYGFVELMRRSNLNSPFVDGTIKQTIEPLKAFLDTIDDTKL</sequence>
<proteinExistence type="inferred from homology"/>
<keyword evidence="3 6" id="KW-0378">Hydrolase</keyword>
<dbReference type="GO" id="GO:0004222">
    <property type="term" value="F:metalloendopeptidase activity"/>
    <property type="evidence" value="ECO:0007669"/>
    <property type="project" value="InterPro"/>
</dbReference>
<evidence type="ECO:0000256" key="6">
    <source>
        <dbReference type="RuleBase" id="RU003435"/>
    </source>
</evidence>
<name>U4KQZ3_9MOLU</name>
<dbReference type="EMBL" id="FO681348">
    <property type="protein sequence ID" value="CCV65283.1"/>
    <property type="molecule type" value="Genomic_DNA"/>
</dbReference>
<dbReference type="AlphaFoldDB" id="U4KQZ3"/>
<organism evidence="8 9">
    <name type="scientific">Acholeplasma brassicae</name>
    <dbReference type="NCBI Taxonomy" id="61635"/>
    <lineage>
        <taxon>Bacteria</taxon>
        <taxon>Bacillati</taxon>
        <taxon>Mycoplasmatota</taxon>
        <taxon>Mollicutes</taxon>
        <taxon>Acholeplasmatales</taxon>
        <taxon>Acholeplasmataceae</taxon>
        <taxon>Acholeplasma</taxon>
    </lineage>
</organism>
<dbReference type="NCBIfam" id="TIGR02289">
    <property type="entry name" value="M3_not_pepF"/>
    <property type="match status" value="1"/>
</dbReference>
<dbReference type="HOGENOM" id="CLU_030403_1_0_14"/>
<dbReference type="Pfam" id="PF01432">
    <property type="entry name" value="Peptidase_M3"/>
    <property type="match status" value="1"/>
</dbReference>
<evidence type="ECO:0000256" key="5">
    <source>
        <dbReference type="ARBA" id="ARBA00023049"/>
    </source>
</evidence>
<dbReference type="Proteomes" id="UP000032737">
    <property type="component" value="Chromosome"/>
</dbReference>
<evidence type="ECO:0000256" key="4">
    <source>
        <dbReference type="ARBA" id="ARBA00022833"/>
    </source>
</evidence>
<dbReference type="KEGG" id="abra:BN85302620"/>
<feature type="domain" description="Peptidase M3A/M3B catalytic" evidence="7">
    <location>
        <begin position="167"/>
        <end position="545"/>
    </location>
</feature>
<reference evidence="8 9" key="1">
    <citation type="journal article" date="2013" name="J. Mol. Microbiol. Biotechnol.">
        <title>Analysis of the Complete Genomes of Acholeplasma brassicae , A. palmae and A. laidlawii and Their Comparison to the Obligate Parasites from ' Candidatus Phytoplasma'.</title>
        <authorList>
            <person name="Kube M."/>
            <person name="Siewert C."/>
            <person name="Migdoll A.M."/>
            <person name="Duduk B."/>
            <person name="Holz S."/>
            <person name="Rabus R."/>
            <person name="Seemuller E."/>
            <person name="Mitrovic J."/>
            <person name="Muller I."/>
            <person name="Buttner C."/>
            <person name="Reinhardt R."/>
        </authorList>
    </citation>
    <scope>NUCLEOTIDE SEQUENCE [LARGE SCALE GENOMIC DNA]</scope>
    <source>
        <strain evidence="9">0502</strain>
    </source>
</reference>
<evidence type="ECO:0000313" key="8">
    <source>
        <dbReference type="EMBL" id="CCV65283.1"/>
    </source>
</evidence>
<keyword evidence="4 6" id="KW-0862">Zinc</keyword>
<dbReference type="GO" id="GO:0006518">
    <property type="term" value="P:peptide metabolic process"/>
    <property type="evidence" value="ECO:0007669"/>
    <property type="project" value="TreeGrafter"/>
</dbReference>
<keyword evidence="1 6" id="KW-0645">Protease</keyword>
<keyword evidence="5 6" id="KW-0482">Metalloprotease</keyword>
<dbReference type="InterPro" id="IPR045090">
    <property type="entry name" value="Pept_M3A_M3B"/>
</dbReference>
<dbReference type="MEROPS" id="M03.010"/>
<dbReference type="InterPro" id="IPR001567">
    <property type="entry name" value="Pept_M3A_M3B_dom"/>
</dbReference>
<dbReference type="GO" id="GO:0006508">
    <property type="term" value="P:proteolysis"/>
    <property type="evidence" value="ECO:0007669"/>
    <property type="project" value="UniProtKB-KW"/>
</dbReference>
<dbReference type="CDD" id="cd09606">
    <property type="entry name" value="M3B_PepF"/>
    <property type="match status" value="1"/>
</dbReference>
<dbReference type="InterPro" id="IPR011976">
    <property type="entry name" value="Pept_M3B_oligopep-rel"/>
</dbReference>
<evidence type="ECO:0000256" key="3">
    <source>
        <dbReference type="ARBA" id="ARBA00022801"/>
    </source>
</evidence>
<comment type="cofactor">
    <cofactor evidence="6">
        <name>Zn(2+)</name>
        <dbReference type="ChEBI" id="CHEBI:29105"/>
    </cofactor>
    <text evidence="6">Binds 1 zinc ion.</text>
</comment>
<dbReference type="GO" id="GO:0046872">
    <property type="term" value="F:metal ion binding"/>
    <property type="evidence" value="ECO:0007669"/>
    <property type="project" value="UniProtKB-UniRule"/>
</dbReference>
<dbReference type="STRING" id="61635.BN85302620"/>
<evidence type="ECO:0000313" key="9">
    <source>
        <dbReference type="Proteomes" id="UP000032737"/>
    </source>
</evidence>
<evidence type="ECO:0000259" key="7">
    <source>
        <dbReference type="Pfam" id="PF01432"/>
    </source>
</evidence>
<dbReference type="Gene3D" id="1.10.1370.30">
    <property type="match status" value="1"/>
</dbReference>
<dbReference type="PANTHER" id="PTHR11804">
    <property type="entry name" value="PROTEASE M3 THIMET OLIGOPEPTIDASE-RELATED"/>
    <property type="match status" value="1"/>
</dbReference>
<comment type="similarity">
    <text evidence="6">Belongs to the peptidase M3 family.</text>
</comment>
<dbReference type="SUPFAM" id="SSF55486">
    <property type="entry name" value="Metalloproteases ('zincins'), catalytic domain"/>
    <property type="match status" value="1"/>
</dbReference>
<evidence type="ECO:0000256" key="2">
    <source>
        <dbReference type="ARBA" id="ARBA00022723"/>
    </source>
</evidence>